<dbReference type="PANTHER" id="PTHR31881">
    <property type="match status" value="1"/>
</dbReference>
<reference evidence="3 4" key="1">
    <citation type="submission" date="2024-09" db="EMBL/GenBank/DDBJ databases">
        <title>Chromosome-scale assembly of Riccia sorocarpa.</title>
        <authorList>
            <person name="Paukszto L."/>
        </authorList>
    </citation>
    <scope>NUCLEOTIDE SEQUENCE [LARGE SCALE GENOMIC DNA]</scope>
    <source>
        <strain evidence="3">LP-2024</strain>
        <tissue evidence="3">Aerial parts of the thallus</tissue>
    </source>
</reference>
<evidence type="ECO:0000313" key="3">
    <source>
        <dbReference type="EMBL" id="KAL3693071.1"/>
    </source>
</evidence>
<feature type="transmembrane region" description="Helical" evidence="2">
    <location>
        <begin position="117"/>
        <end position="138"/>
    </location>
</feature>
<dbReference type="PANTHER" id="PTHR31881:SF6">
    <property type="entry name" value="OS09G0494600 PROTEIN"/>
    <property type="match status" value="1"/>
</dbReference>
<feature type="transmembrane region" description="Helical" evidence="2">
    <location>
        <begin position="73"/>
        <end position="96"/>
    </location>
</feature>
<feature type="transmembrane region" description="Helical" evidence="2">
    <location>
        <begin position="186"/>
        <end position="210"/>
    </location>
</feature>
<accession>A0ABD3HSH7</accession>
<sequence length="258" mass="28925">MAWKSDYLDIILAPLAFGMIIAYNVQLYFRFRRNPESTVMGVNNRARRAWVREIMRDNDKKNILAVQTLRNSIMGSTLMATTAIILSSAVAAFLASSYDIKKPIRGAILGAQGSSALVIKYMCLMAGFLLAFLCYVQAVRYTNHVTFIINIPSDDGMTPDYVADILEKGSNFHTAGTRAFYAMIPVLLWVFGPIPLFASVIILVPVWYVLDRAHNSDGKTTNQKGRLSDSWNGHRRRKSCDHFSSSEPGTDERYPEPV</sequence>
<dbReference type="EMBL" id="JBJQOH010000003">
    <property type="protein sequence ID" value="KAL3693071.1"/>
    <property type="molecule type" value="Genomic_DNA"/>
</dbReference>
<protein>
    <recommendedName>
        <fullName evidence="5">DUF599 domain-containing protein</fullName>
    </recommendedName>
</protein>
<dbReference type="Pfam" id="PF04654">
    <property type="entry name" value="DUF599"/>
    <property type="match status" value="1"/>
</dbReference>
<keyword evidence="4" id="KW-1185">Reference proteome</keyword>
<evidence type="ECO:0000313" key="4">
    <source>
        <dbReference type="Proteomes" id="UP001633002"/>
    </source>
</evidence>
<feature type="compositionally biased region" description="Polar residues" evidence="1">
    <location>
        <begin position="218"/>
        <end position="231"/>
    </location>
</feature>
<dbReference type="Proteomes" id="UP001633002">
    <property type="component" value="Unassembled WGS sequence"/>
</dbReference>
<evidence type="ECO:0000256" key="2">
    <source>
        <dbReference type="SAM" id="Phobius"/>
    </source>
</evidence>
<organism evidence="3 4">
    <name type="scientific">Riccia sorocarpa</name>
    <dbReference type="NCBI Taxonomy" id="122646"/>
    <lineage>
        <taxon>Eukaryota</taxon>
        <taxon>Viridiplantae</taxon>
        <taxon>Streptophyta</taxon>
        <taxon>Embryophyta</taxon>
        <taxon>Marchantiophyta</taxon>
        <taxon>Marchantiopsida</taxon>
        <taxon>Marchantiidae</taxon>
        <taxon>Marchantiales</taxon>
        <taxon>Ricciaceae</taxon>
        <taxon>Riccia</taxon>
    </lineage>
</organism>
<comment type="caution">
    <text evidence="3">The sequence shown here is derived from an EMBL/GenBank/DDBJ whole genome shotgun (WGS) entry which is preliminary data.</text>
</comment>
<proteinExistence type="predicted"/>
<keyword evidence="2" id="KW-0812">Transmembrane</keyword>
<gene>
    <name evidence="3" type="ORF">R1sor_006722</name>
</gene>
<dbReference type="AlphaFoldDB" id="A0ABD3HSH7"/>
<feature type="transmembrane region" description="Helical" evidence="2">
    <location>
        <begin position="7"/>
        <end position="29"/>
    </location>
</feature>
<dbReference type="InterPro" id="IPR006747">
    <property type="entry name" value="DUF599"/>
</dbReference>
<evidence type="ECO:0008006" key="5">
    <source>
        <dbReference type="Google" id="ProtNLM"/>
    </source>
</evidence>
<evidence type="ECO:0000256" key="1">
    <source>
        <dbReference type="SAM" id="MobiDB-lite"/>
    </source>
</evidence>
<feature type="region of interest" description="Disordered" evidence="1">
    <location>
        <begin position="217"/>
        <end position="258"/>
    </location>
</feature>
<keyword evidence="2" id="KW-1133">Transmembrane helix</keyword>
<name>A0ABD3HSH7_9MARC</name>
<keyword evidence="2" id="KW-0472">Membrane</keyword>